<dbReference type="InterPro" id="IPR017927">
    <property type="entry name" value="FAD-bd_FR_type"/>
</dbReference>
<feature type="binding site" evidence="12">
    <location>
        <position position="260"/>
    </location>
    <ligand>
        <name>[2Fe-2S] cluster</name>
        <dbReference type="ChEBI" id="CHEBI:190135"/>
    </ligand>
</feature>
<dbReference type="Gene3D" id="2.10.240.10">
    <property type="entry name" value="Dihydroorotate dehydrogenase, electron transfer subunit"/>
    <property type="match status" value="1"/>
</dbReference>
<dbReference type="OrthoDB" id="9789468at2"/>
<dbReference type="GO" id="GO:0016491">
    <property type="term" value="F:oxidoreductase activity"/>
    <property type="evidence" value="ECO:0007669"/>
    <property type="project" value="InterPro"/>
</dbReference>
<evidence type="ECO:0000256" key="7">
    <source>
        <dbReference type="ARBA" id="ARBA00022982"/>
    </source>
</evidence>
<evidence type="ECO:0000256" key="12">
    <source>
        <dbReference type="PIRSR" id="PIRSR006816-2"/>
    </source>
</evidence>
<dbReference type="InterPro" id="IPR050353">
    <property type="entry name" value="PyrK_electron_transfer"/>
</dbReference>
<evidence type="ECO:0000259" key="13">
    <source>
        <dbReference type="PROSITE" id="PS51384"/>
    </source>
</evidence>
<accession>L0DH94</accession>
<dbReference type="PROSITE" id="PS51384">
    <property type="entry name" value="FAD_FR"/>
    <property type="match status" value="1"/>
</dbReference>
<feature type="binding site" evidence="11">
    <location>
        <begin position="88"/>
        <end position="89"/>
    </location>
    <ligand>
        <name>FAD</name>
        <dbReference type="ChEBI" id="CHEBI:57692"/>
    </ligand>
</feature>
<keyword evidence="5 12" id="KW-0479">Metal-binding</keyword>
<feature type="binding site" evidence="12">
    <location>
        <position position="277"/>
    </location>
    <ligand>
        <name>[2Fe-2S] cluster</name>
        <dbReference type="ChEBI" id="CHEBI:190135"/>
    </ligand>
</feature>
<dbReference type="Gene3D" id="3.40.50.80">
    <property type="entry name" value="Nucleotide-binding domain of ferredoxin-NADP reductase (FNR) module"/>
    <property type="match status" value="1"/>
</dbReference>
<dbReference type="RefSeq" id="WP_015247860.1">
    <property type="nucleotide sequence ID" value="NC_019892.1"/>
</dbReference>
<proteinExistence type="inferred from homology"/>
<organism evidence="14 15">
    <name type="scientific">Singulisphaera acidiphila (strain ATCC BAA-1392 / DSM 18658 / VKM B-2454 / MOB10)</name>
    <dbReference type="NCBI Taxonomy" id="886293"/>
    <lineage>
        <taxon>Bacteria</taxon>
        <taxon>Pseudomonadati</taxon>
        <taxon>Planctomycetota</taxon>
        <taxon>Planctomycetia</taxon>
        <taxon>Isosphaerales</taxon>
        <taxon>Isosphaeraceae</taxon>
        <taxon>Singulisphaera</taxon>
    </lineage>
</organism>
<comment type="cofactor">
    <cofactor evidence="11">
        <name>FAD</name>
        <dbReference type="ChEBI" id="CHEBI:57692"/>
    </cofactor>
    <text evidence="11">Binds 1 FAD per subunit.</text>
</comment>
<dbReference type="Pfam" id="PF10418">
    <property type="entry name" value="DHODB_Fe-S_bind"/>
    <property type="match status" value="1"/>
</dbReference>
<reference evidence="14 15" key="1">
    <citation type="submission" date="2012-02" db="EMBL/GenBank/DDBJ databases">
        <title>Complete sequence of chromosome of Singulisphaera acidiphila DSM 18658.</title>
        <authorList>
            <consortium name="US DOE Joint Genome Institute (JGI-PGF)"/>
            <person name="Lucas S."/>
            <person name="Copeland A."/>
            <person name="Lapidus A."/>
            <person name="Glavina del Rio T."/>
            <person name="Dalin E."/>
            <person name="Tice H."/>
            <person name="Bruce D."/>
            <person name="Goodwin L."/>
            <person name="Pitluck S."/>
            <person name="Peters L."/>
            <person name="Ovchinnikova G."/>
            <person name="Chertkov O."/>
            <person name="Kyrpides N."/>
            <person name="Mavromatis K."/>
            <person name="Ivanova N."/>
            <person name="Brettin T."/>
            <person name="Detter J.C."/>
            <person name="Han C."/>
            <person name="Larimer F."/>
            <person name="Land M."/>
            <person name="Hauser L."/>
            <person name="Markowitz V."/>
            <person name="Cheng J.-F."/>
            <person name="Hugenholtz P."/>
            <person name="Woyke T."/>
            <person name="Wu D."/>
            <person name="Tindall B."/>
            <person name="Pomrenke H."/>
            <person name="Brambilla E."/>
            <person name="Klenk H.-P."/>
            <person name="Eisen J.A."/>
        </authorList>
    </citation>
    <scope>NUCLEOTIDE SEQUENCE [LARGE SCALE GENOMIC DNA]</scope>
    <source>
        <strain evidence="15">ATCC BAA-1392 / DSM 18658 / VKM B-2454 / MOB10</strain>
    </source>
</reference>
<dbReference type="GO" id="GO:0050660">
    <property type="term" value="F:flavin adenine dinucleotide binding"/>
    <property type="evidence" value="ECO:0007669"/>
    <property type="project" value="InterPro"/>
</dbReference>
<sequence length="292" mass="30755">MEAVAPACVAQRTATVLENVAVAHETFRIRLDDPEMARSILPGQFLMIRGGRGSDPLMGRPFAVYDVARDPSGTPTAVDVVYLVIGRGTAALATLRAGDRVTIWGPLGHGFGPPPEGPVVFVAGGIGQTPFLALGKWWLGHEPFGPVETVSSDSPGRFASSATLLYGVRTAALAAGVDDFERAGITVELATDDGTAGHHGFVTQLLERRLERGERPAKVIGCGPPPMLAALSRLVARYEVPCDLSLENHMACGFGACFSCVAPIRQADGSIDLRRVCVEGPIFPAADVVWTG</sequence>
<evidence type="ECO:0000256" key="9">
    <source>
        <dbReference type="ARBA" id="ARBA00023014"/>
    </source>
</evidence>
<dbReference type="PIRSF" id="PIRSF006816">
    <property type="entry name" value="Cyc3_hyd_g"/>
    <property type="match status" value="1"/>
</dbReference>
<evidence type="ECO:0000313" key="15">
    <source>
        <dbReference type="Proteomes" id="UP000010798"/>
    </source>
</evidence>
<dbReference type="EMBL" id="CP003364">
    <property type="protein sequence ID" value="AGA28744.1"/>
    <property type="molecule type" value="Genomic_DNA"/>
</dbReference>
<evidence type="ECO:0000256" key="11">
    <source>
        <dbReference type="PIRSR" id="PIRSR006816-1"/>
    </source>
</evidence>
<evidence type="ECO:0000256" key="8">
    <source>
        <dbReference type="ARBA" id="ARBA00023004"/>
    </source>
</evidence>
<dbReference type="InterPro" id="IPR037117">
    <property type="entry name" value="Dihydroorotate_DH_ele_sf"/>
</dbReference>
<dbReference type="PANTHER" id="PTHR43513">
    <property type="entry name" value="DIHYDROOROTATE DEHYDROGENASE B (NAD(+)), ELECTRON TRANSFER SUBUNIT"/>
    <property type="match status" value="1"/>
</dbReference>
<feature type="binding site" evidence="12">
    <location>
        <position position="257"/>
    </location>
    <ligand>
        <name>[2Fe-2S] cluster</name>
        <dbReference type="ChEBI" id="CHEBI:190135"/>
    </ligand>
</feature>
<evidence type="ECO:0000256" key="1">
    <source>
        <dbReference type="ARBA" id="ARBA00006422"/>
    </source>
</evidence>
<dbReference type="InterPro" id="IPR012165">
    <property type="entry name" value="Cyt_c3_hydrogenase_gsu"/>
</dbReference>
<keyword evidence="9 12" id="KW-0411">Iron-sulfur</keyword>
<evidence type="ECO:0000256" key="6">
    <source>
        <dbReference type="ARBA" id="ARBA00022827"/>
    </source>
</evidence>
<gene>
    <name evidence="14" type="ordered locus">Sinac_4564</name>
</gene>
<evidence type="ECO:0000256" key="2">
    <source>
        <dbReference type="ARBA" id="ARBA00022448"/>
    </source>
</evidence>
<protein>
    <submittedName>
        <fullName evidence="14">2-polyprenylphenol hydroxylase-like oxidoreductase</fullName>
    </submittedName>
</protein>
<dbReference type="SUPFAM" id="SSF52343">
    <property type="entry name" value="Ferredoxin reductase-like, C-terminal NADP-linked domain"/>
    <property type="match status" value="1"/>
</dbReference>
<comment type="cofactor">
    <cofactor evidence="12">
        <name>[2Fe-2S] cluster</name>
        <dbReference type="ChEBI" id="CHEBI:190135"/>
    </cofactor>
    <text evidence="12">Binds 1 [2Fe-2S] cluster per subunit.</text>
</comment>
<keyword evidence="4 12" id="KW-0001">2Fe-2S</keyword>
<keyword evidence="3 11" id="KW-0285">Flavoprotein</keyword>
<dbReference type="STRING" id="886293.Sinac_4564"/>
<keyword evidence="8 12" id="KW-0408">Iron</keyword>
<dbReference type="KEGG" id="saci:Sinac_4564"/>
<dbReference type="CDD" id="cd06218">
    <property type="entry name" value="DHOD_e_trans"/>
    <property type="match status" value="1"/>
</dbReference>
<dbReference type="InterPro" id="IPR017938">
    <property type="entry name" value="Riboflavin_synthase-like_b-brl"/>
</dbReference>
<dbReference type="InterPro" id="IPR039261">
    <property type="entry name" value="FNR_nucleotide-bd"/>
</dbReference>
<keyword evidence="2" id="KW-0813">Transport</keyword>
<dbReference type="SUPFAM" id="SSF63380">
    <property type="entry name" value="Riboflavin synthase domain-like"/>
    <property type="match status" value="1"/>
</dbReference>
<name>L0DH94_SINAD</name>
<dbReference type="HOGENOM" id="CLU_003827_1_2_0"/>
<keyword evidence="7" id="KW-0249">Electron transport</keyword>
<dbReference type="Proteomes" id="UP000010798">
    <property type="component" value="Chromosome"/>
</dbReference>
<dbReference type="Gene3D" id="2.40.30.10">
    <property type="entry name" value="Translation factors"/>
    <property type="match status" value="1"/>
</dbReference>
<comment type="similarity">
    <text evidence="1">Belongs to the PyrK family.</text>
</comment>
<dbReference type="eggNOG" id="COG0543">
    <property type="taxonomic scope" value="Bacteria"/>
</dbReference>
<evidence type="ECO:0000313" key="14">
    <source>
        <dbReference type="EMBL" id="AGA28744.1"/>
    </source>
</evidence>
<dbReference type="GO" id="GO:0051537">
    <property type="term" value="F:2 iron, 2 sulfur cluster binding"/>
    <property type="evidence" value="ECO:0007669"/>
    <property type="project" value="UniProtKB-KW"/>
</dbReference>
<evidence type="ECO:0000256" key="4">
    <source>
        <dbReference type="ARBA" id="ARBA00022714"/>
    </source>
</evidence>
<dbReference type="InterPro" id="IPR019480">
    <property type="entry name" value="Dihydroorotate_DH_Fe-S-bd"/>
</dbReference>
<dbReference type="GO" id="GO:0006221">
    <property type="term" value="P:pyrimidine nucleotide biosynthetic process"/>
    <property type="evidence" value="ECO:0007669"/>
    <property type="project" value="InterPro"/>
</dbReference>
<dbReference type="GO" id="GO:0046872">
    <property type="term" value="F:metal ion binding"/>
    <property type="evidence" value="ECO:0007669"/>
    <property type="project" value="UniProtKB-KW"/>
</dbReference>
<keyword evidence="15" id="KW-1185">Reference proteome</keyword>
<dbReference type="PANTHER" id="PTHR43513:SF3">
    <property type="entry name" value="DIHYDROOROTATE DEHYDROGENASE B (NAD(+)), ELECTRON TRANSFER SUBUNIT-RELATED"/>
    <property type="match status" value="1"/>
</dbReference>
<dbReference type="AlphaFoldDB" id="L0DH94"/>
<evidence type="ECO:0000256" key="5">
    <source>
        <dbReference type="ARBA" id="ARBA00022723"/>
    </source>
</evidence>
<evidence type="ECO:0000256" key="3">
    <source>
        <dbReference type="ARBA" id="ARBA00022630"/>
    </source>
</evidence>
<keyword evidence="6 11" id="KW-0274">FAD</keyword>
<feature type="domain" description="FAD-binding FR-type" evidence="13">
    <location>
        <begin position="9"/>
        <end position="113"/>
    </location>
</feature>
<comment type="cofactor">
    <cofactor evidence="10">
        <name>[2Fe-2S] cluster</name>
        <dbReference type="ChEBI" id="CHEBI:190135"/>
    </cofactor>
</comment>
<evidence type="ECO:0000256" key="10">
    <source>
        <dbReference type="ARBA" id="ARBA00034078"/>
    </source>
</evidence>
<feature type="binding site" evidence="12">
    <location>
        <position position="252"/>
    </location>
    <ligand>
        <name>[2Fe-2S] cluster</name>
        <dbReference type="ChEBI" id="CHEBI:190135"/>
    </ligand>
</feature>